<dbReference type="Proteomes" id="UP001152797">
    <property type="component" value="Unassembled WGS sequence"/>
</dbReference>
<gene>
    <name evidence="2" type="ORF">C1SCF055_LOCUS17282</name>
</gene>
<proteinExistence type="predicted"/>
<evidence type="ECO:0000313" key="3">
    <source>
        <dbReference type="EMBL" id="CAL1143658.1"/>
    </source>
</evidence>
<protein>
    <submittedName>
        <fullName evidence="4">H(+)-exporting diphosphatase</fullName>
    </submittedName>
</protein>
<evidence type="ECO:0000313" key="5">
    <source>
        <dbReference type="Proteomes" id="UP001152797"/>
    </source>
</evidence>
<dbReference type="PANTHER" id="PTHR37314">
    <property type="entry name" value="SLR0142 PROTEIN"/>
    <property type="match status" value="1"/>
</dbReference>
<accession>A0A9P1CFV4</accession>
<dbReference type="InterPro" id="IPR010699">
    <property type="entry name" value="DUF1275"/>
</dbReference>
<keyword evidence="1" id="KW-0472">Membrane</keyword>
<keyword evidence="5" id="KW-1185">Reference proteome</keyword>
<dbReference type="Pfam" id="PF06912">
    <property type="entry name" value="DUF1275"/>
    <property type="match status" value="1"/>
</dbReference>
<dbReference type="PANTHER" id="PTHR37314:SF4">
    <property type="entry name" value="UPF0700 TRANSMEMBRANE PROTEIN YOAK"/>
    <property type="match status" value="1"/>
</dbReference>
<keyword evidence="1" id="KW-0812">Transmembrane</keyword>
<organism evidence="2">
    <name type="scientific">Cladocopium goreaui</name>
    <dbReference type="NCBI Taxonomy" id="2562237"/>
    <lineage>
        <taxon>Eukaryota</taxon>
        <taxon>Sar</taxon>
        <taxon>Alveolata</taxon>
        <taxon>Dinophyceae</taxon>
        <taxon>Suessiales</taxon>
        <taxon>Symbiodiniaceae</taxon>
        <taxon>Cladocopium</taxon>
    </lineage>
</organism>
<dbReference type="EMBL" id="CAMXCT030001458">
    <property type="protein sequence ID" value="CAL4777595.1"/>
    <property type="molecule type" value="Genomic_DNA"/>
</dbReference>
<dbReference type="EMBL" id="CAMXCT010001458">
    <property type="protein sequence ID" value="CAI3990283.1"/>
    <property type="molecule type" value="Genomic_DNA"/>
</dbReference>
<dbReference type="AlphaFoldDB" id="A0A9P1CFV4"/>
<keyword evidence="1" id="KW-1133">Transmembrane helix</keyword>
<name>A0A9P1CFV4_9DINO</name>
<feature type="transmembrane region" description="Helical" evidence="1">
    <location>
        <begin position="184"/>
        <end position="205"/>
    </location>
</feature>
<evidence type="ECO:0000313" key="4">
    <source>
        <dbReference type="EMBL" id="CAL4777595.1"/>
    </source>
</evidence>
<reference evidence="3" key="2">
    <citation type="submission" date="2024-04" db="EMBL/GenBank/DDBJ databases">
        <authorList>
            <person name="Chen Y."/>
            <person name="Shah S."/>
            <person name="Dougan E. K."/>
            <person name="Thang M."/>
            <person name="Chan C."/>
        </authorList>
    </citation>
    <scope>NUCLEOTIDE SEQUENCE [LARGE SCALE GENOMIC DNA]</scope>
</reference>
<reference evidence="2" key="1">
    <citation type="submission" date="2022-10" db="EMBL/GenBank/DDBJ databases">
        <authorList>
            <person name="Chen Y."/>
            <person name="Dougan E. K."/>
            <person name="Chan C."/>
            <person name="Rhodes N."/>
            <person name="Thang M."/>
        </authorList>
    </citation>
    <scope>NUCLEOTIDE SEQUENCE</scope>
</reference>
<dbReference type="EMBL" id="CAMXCT020001458">
    <property type="protein sequence ID" value="CAL1143658.1"/>
    <property type="molecule type" value="Genomic_DNA"/>
</dbReference>
<sequence>MLIFGNVLAMMAGIIDVASILSFSVTTTHVTGNTAKMGMYIGHDMNEQIDYNKAVQLGLCVTSFCFGSFLCGLIIPKTQVHIGGKGLYGTALIAESVLLLVCYFDPDHQAAPYWAAMASGLQNAMCTMHFGAVVRTTHVTGCITDIGSTAGRAAILLVRRFCHKEGSGMQLLDEAELHVDKRKLLVLVPLYVFFLGGCIVGALCFRSIAHNTFLIPAIVTGFMGLVYSTLRETLKTTFKNIEQTRLVSDLGEVHDTLDRTYRTIRRIQHTQHSRGSSGRLEPMDELDEQMNHVAEMVQDMEHTLGEMYEADRDRDGREGVRIAACRLQICWDGGKSKIQTVLGYKKNVAGNLYPARVLDRNSIFLGPCDVLETYSTLSVAFCGFMPGFNGDKDPQGVLLVM</sequence>
<feature type="transmembrane region" description="Helical" evidence="1">
    <location>
        <begin position="7"/>
        <end position="30"/>
    </location>
</feature>
<evidence type="ECO:0000313" key="2">
    <source>
        <dbReference type="EMBL" id="CAI3990283.1"/>
    </source>
</evidence>
<dbReference type="OrthoDB" id="5591616at2759"/>
<feature type="transmembrane region" description="Helical" evidence="1">
    <location>
        <begin position="212"/>
        <end position="230"/>
    </location>
</feature>
<evidence type="ECO:0000256" key="1">
    <source>
        <dbReference type="SAM" id="Phobius"/>
    </source>
</evidence>
<comment type="caution">
    <text evidence="2">The sequence shown here is derived from an EMBL/GenBank/DDBJ whole genome shotgun (WGS) entry which is preliminary data.</text>
</comment>
<feature type="transmembrane region" description="Helical" evidence="1">
    <location>
        <begin position="54"/>
        <end position="75"/>
    </location>
</feature>